<evidence type="ECO:0000259" key="2">
    <source>
        <dbReference type="Pfam" id="PF03313"/>
    </source>
</evidence>
<dbReference type="RefSeq" id="WP_066822826.1">
    <property type="nucleotide sequence ID" value="NZ_LTBA01000004.1"/>
</dbReference>
<dbReference type="Pfam" id="PF03313">
    <property type="entry name" value="SDH_alpha"/>
    <property type="match status" value="1"/>
</dbReference>
<protein>
    <recommendedName>
        <fullName evidence="1">UPF0597 protein CLTEP_07550</fullName>
    </recommendedName>
</protein>
<gene>
    <name evidence="3" type="ORF">CLTEP_07550</name>
</gene>
<evidence type="ECO:0000313" key="4">
    <source>
        <dbReference type="Proteomes" id="UP000075531"/>
    </source>
</evidence>
<dbReference type="GO" id="GO:0019450">
    <property type="term" value="P:L-cysteine catabolic process to pyruvate"/>
    <property type="evidence" value="ECO:0007669"/>
    <property type="project" value="TreeGrafter"/>
</dbReference>
<dbReference type="EMBL" id="LTBA01000004">
    <property type="protein sequence ID" value="KYH35351.1"/>
    <property type="molecule type" value="Genomic_DNA"/>
</dbReference>
<accession>A0A151B5Y3</accession>
<dbReference type="HAMAP" id="MF_01845">
    <property type="entry name" value="UPF0597"/>
    <property type="match status" value="1"/>
</dbReference>
<dbReference type="Proteomes" id="UP000075531">
    <property type="component" value="Unassembled WGS sequence"/>
</dbReference>
<reference evidence="3 4" key="1">
    <citation type="submission" date="2016-02" db="EMBL/GenBank/DDBJ databases">
        <title>Genome sequence of Clostridium tepidiprofundi DSM 19306.</title>
        <authorList>
            <person name="Poehlein A."/>
            <person name="Daniel R."/>
        </authorList>
    </citation>
    <scope>NUCLEOTIDE SEQUENCE [LARGE SCALE GENOMIC DNA]</scope>
    <source>
        <strain evidence="3 4">DSM 19306</strain>
    </source>
</reference>
<dbReference type="PIRSF" id="PIRSF006054">
    <property type="entry name" value="UCP006054"/>
    <property type="match status" value="1"/>
</dbReference>
<dbReference type="STRING" id="1121338.CLTEP_07550"/>
<keyword evidence="4" id="KW-1185">Reference proteome</keyword>
<feature type="domain" description="Serine dehydratase-like alpha subunit" evidence="2">
    <location>
        <begin position="87"/>
        <end position="421"/>
    </location>
</feature>
<proteinExistence type="inferred from homology"/>
<comment type="similarity">
    <text evidence="1">Belongs to the UPF0597 family.</text>
</comment>
<dbReference type="InterPro" id="IPR005130">
    <property type="entry name" value="Ser_deHydtase-like_asu"/>
</dbReference>
<dbReference type="AlphaFoldDB" id="A0A151B5Y3"/>
<dbReference type="InterPro" id="IPR021144">
    <property type="entry name" value="UPF0597"/>
</dbReference>
<sequence>MDCSDCRKFIELLKTEVVPALGCTEPIAVALAASKGIQALEKEAESIDVFVSGNILKNGMGVGIPGTGMTGLDIAAALGAIGGNPDAELEVLKDITKEDVNEAVKMVEEGKVTIIHKNVPDKLYIEVICKTKEEYSKVVIKQKHTNIVLIERNGNAIFKDNSSEENVVTTTEDRDFATIDNIHEFAHDVELDDIKFLLESVKLNKNVAKEGLEGDYGLKVGKTIAENVKKGILCDDIQSYAMSLTAAASDARMAGCMCPVMSNSGSGNQGITVTLPIVAVAEKLESSEEKLLRALAIGHLTAIHIKTYLGRLSALCGATVAATGASVGITYLLGGNCTQAKYAIKNMVGNVAGMICDGAKIGCALKVSTCTSAAVQSALLAINDIVISEKEGVIDRDIEKTIKNLGTIATQGMNQTDNVILDIMVSK</sequence>
<dbReference type="PANTHER" id="PTHR30501:SF2">
    <property type="entry name" value="UPF0597 PROTEIN YHAM"/>
    <property type="match status" value="1"/>
</dbReference>
<name>A0A151B5Y3_9CLOT</name>
<dbReference type="PANTHER" id="PTHR30501">
    <property type="entry name" value="UPF0597 PROTEIN YHAM"/>
    <property type="match status" value="1"/>
</dbReference>
<dbReference type="GO" id="GO:0080146">
    <property type="term" value="F:L-cysteine desulfhydrase activity"/>
    <property type="evidence" value="ECO:0007669"/>
    <property type="project" value="TreeGrafter"/>
</dbReference>
<evidence type="ECO:0000256" key="1">
    <source>
        <dbReference type="HAMAP-Rule" id="MF_01845"/>
    </source>
</evidence>
<dbReference type="PATRIC" id="fig|1121338.3.peg.769"/>
<dbReference type="OrthoDB" id="41906at2"/>
<evidence type="ECO:0000313" key="3">
    <source>
        <dbReference type="EMBL" id="KYH35351.1"/>
    </source>
</evidence>
<comment type="caution">
    <text evidence="3">The sequence shown here is derived from an EMBL/GenBank/DDBJ whole genome shotgun (WGS) entry which is preliminary data.</text>
</comment>
<organism evidence="3 4">
    <name type="scientific">Clostridium tepidiprofundi DSM 19306</name>
    <dbReference type="NCBI Taxonomy" id="1121338"/>
    <lineage>
        <taxon>Bacteria</taxon>
        <taxon>Bacillati</taxon>
        <taxon>Bacillota</taxon>
        <taxon>Clostridia</taxon>
        <taxon>Eubacteriales</taxon>
        <taxon>Clostridiaceae</taxon>
        <taxon>Clostridium</taxon>
    </lineage>
</organism>